<dbReference type="AlphaFoldDB" id="A0A9D1KQM4"/>
<comment type="caution">
    <text evidence="12">The sequence shown here is derived from an EMBL/GenBank/DDBJ whole genome shotgun (WGS) entry which is preliminary data.</text>
</comment>
<dbReference type="InterPro" id="IPR050264">
    <property type="entry name" value="Bact_CCA-adding_enz_type3_sf"/>
</dbReference>
<dbReference type="SUPFAM" id="SSF81891">
    <property type="entry name" value="Poly A polymerase C-terminal region-like"/>
    <property type="match status" value="1"/>
</dbReference>
<keyword evidence="4" id="KW-0548">Nucleotidyltransferase</keyword>
<feature type="domain" description="HD" evidence="10">
    <location>
        <begin position="258"/>
        <end position="329"/>
    </location>
</feature>
<keyword evidence="2 8" id="KW-0808">Transferase</keyword>
<evidence type="ECO:0000313" key="13">
    <source>
        <dbReference type="Proteomes" id="UP000824165"/>
    </source>
</evidence>
<dbReference type="GO" id="GO:0016779">
    <property type="term" value="F:nucleotidyltransferase activity"/>
    <property type="evidence" value="ECO:0007669"/>
    <property type="project" value="UniProtKB-KW"/>
</dbReference>
<dbReference type="Gene3D" id="3.30.460.10">
    <property type="entry name" value="Beta Polymerase, domain 2"/>
    <property type="match status" value="1"/>
</dbReference>
<keyword evidence="5" id="KW-0479">Metal-binding</keyword>
<accession>A0A9D1KQM4</accession>
<dbReference type="PANTHER" id="PTHR46173:SF1">
    <property type="entry name" value="CCA TRNA NUCLEOTIDYLTRANSFERASE 1, MITOCHONDRIAL"/>
    <property type="match status" value="1"/>
</dbReference>
<keyword evidence="7" id="KW-0460">Magnesium</keyword>
<evidence type="ECO:0000256" key="6">
    <source>
        <dbReference type="ARBA" id="ARBA00022741"/>
    </source>
</evidence>
<evidence type="ECO:0000256" key="2">
    <source>
        <dbReference type="ARBA" id="ARBA00022679"/>
    </source>
</evidence>
<evidence type="ECO:0000259" key="11">
    <source>
        <dbReference type="Pfam" id="PF12627"/>
    </source>
</evidence>
<feature type="domain" description="tRNA nucleotidyltransferase/poly(A) polymerase RNA and SrmB- binding" evidence="11">
    <location>
        <begin position="170"/>
        <end position="230"/>
    </location>
</feature>
<dbReference type="Pfam" id="PF01966">
    <property type="entry name" value="HD"/>
    <property type="match status" value="1"/>
</dbReference>
<evidence type="ECO:0000256" key="8">
    <source>
        <dbReference type="RuleBase" id="RU003953"/>
    </source>
</evidence>
<dbReference type="InterPro" id="IPR002646">
    <property type="entry name" value="PolA_pol_head_dom"/>
</dbReference>
<dbReference type="Proteomes" id="UP000824165">
    <property type="component" value="Unassembled WGS sequence"/>
</dbReference>
<comment type="similarity">
    <text evidence="8">Belongs to the tRNA nucleotidyltransferase/poly(A) polymerase family.</text>
</comment>
<keyword evidence="8" id="KW-0694">RNA-binding</keyword>
<reference evidence="12" key="2">
    <citation type="journal article" date="2021" name="PeerJ">
        <title>Extensive microbial diversity within the chicken gut microbiome revealed by metagenomics and culture.</title>
        <authorList>
            <person name="Gilroy R."/>
            <person name="Ravi A."/>
            <person name="Getino M."/>
            <person name="Pursley I."/>
            <person name="Horton D.L."/>
            <person name="Alikhan N.F."/>
            <person name="Baker D."/>
            <person name="Gharbi K."/>
            <person name="Hall N."/>
            <person name="Watson M."/>
            <person name="Adriaenssens E.M."/>
            <person name="Foster-Nyarko E."/>
            <person name="Jarju S."/>
            <person name="Secka A."/>
            <person name="Antonio M."/>
            <person name="Oren A."/>
            <person name="Chaudhuri R.R."/>
            <person name="La Ragione R."/>
            <person name="Hildebrand F."/>
            <person name="Pallen M.J."/>
        </authorList>
    </citation>
    <scope>NUCLEOTIDE SEQUENCE</scope>
    <source>
        <strain evidence="12">CHK181-108</strain>
    </source>
</reference>
<evidence type="ECO:0000256" key="4">
    <source>
        <dbReference type="ARBA" id="ARBA00022695"/>
    </source>
</evidence>
<evidence type="ECO:0000256" key="1">
    <source>
        <dbReference type="ARBA" id="ARBA00001946"/>
    </source>
</evidence>
<feature type="domain" description="Poly A polymerase head" evidence="9">
    <location>
        <begin position="23"/>
        <end position="143"/>
    </location>
</feature>
<dbReference type="InterPro" id="IPR043519">
    <property type="entry name" value="NT_sf"/>
</dbReference>
<evidence type="ECO:0000313" key="12">
    <source>
        <dbReference type="EMBL" id="HIT85186.1"/>
    </source>
</evidence>
<dbReference type="Gene3D" id="1.10.246.80">
    <property type="match status" value="1"/>
</dbReference>
<dbReference type="GO" id="GO:0046872">
    <property type="term" value="F:metal ion binding"/>
    <property type="evidence" value="ECO:0007669"/>
    <property type="project" value="UniProtKB-KW"/>
</dbReference>
<reference evidence="12" key="1">
    <citation type="submission" date="2020-10" db="EMBL/GenBank/DDBJ databases">
        <authorList>
            <person name="Gilroy R."/>
        </authorList>
    </citation>
    <scope>NUCLEOTIDE SEQUENCE</scope>
    <source>
        <strain evidence="12">CHK181-108</strain>
    </source>
</reference>
<dbReference type="Pfam" id="PF12627">
    <property type="entry name" value="PolyA_pol_RNAbd"/>
    <property type="match status" value="1"/>
</dbReference>
<dbReference type="Gene3D" id="1.10.3090.10">
    <property type="entry name" value="cca-adding enzyme, domain 2"/>
    <property type="match status" value="1"/>
</dbReference>
<keyword evidence="3" id="KW-0819">tRNA processing</keyword>
<evidence type="ECO:0000259" key="10">
    <source>
        <dbReference type="Pfam" id="PF01966"/>
    </source>
</evidence>
<dbReference type="GO" id="GO:0008033">
    <property type="term" value="P:tRNA processing"/>
    <property type="evidence" value="ECO:0007669"/>
    <property type="project" value="UniProtKB-KW"/>
</dbReference>
<dbReference type="InterPro" id="IPR006674">
    <property type="entry name" value="HD_domain"/>
</dbReference>
<sequence length="445" mass="50887">MRLVLPETVKRILSRLQQGGFFAYVSGGAVRDMIMGRTPHDYDISTNAKPEEIKKLFKHTVDTGIKHGTVTVIINRRGYEITTFRRDGRYSDGRHPESVQFVNSVRDDCLRRDFTINAMSYNDEEGLLDFFCGRRDINRGIVRCVGNAEQRFKEDALRMLRAVRFCAVFGFELEEQTRAAIRKCAVLIKRVSSERIVEELNKILLSDRPDSFRLMHELGLLAHIIPQLDNCFGEAQNNRFHIYDVGEHIMHTVANTPQDLVLRWAALLHDVGKPCVSSVDSDGIIHFYGHHRESKRIANDVLHRLRLDNASLKDILTLIENHDVRIDPSPPAVKRMMSKTGPALFEKLLRLQTADNGAKNPVYFEEKKRRIDAVREIFETVISANEPYRVSDLVINGRDLLKAGYRPGRAVGDTLKALADEVIIDPTCNERRYLLKRAAELKRGK</sequence>
<dbReference type="Pfam" id="PF01743">
    <property type="entry name" value="PolyA_pol"/>
    <property type="match status" value="1"/>
</dbReference>
<dbReference type="CDD" id="cd00077">
    <property type="entry name" value="HDc"/>
    <property type="match status" value="1"/>
</dbReference>
<name>A0A9D1KQM4_9FIRM</name>
<keyword evidence="6" id="KW-0547">Nucleotide-binding</keyword>
<dbReference type="InterPro" id="IPR003607">
    <property type="entry name" value="HD/PDEase_dom"/>
</dbReference>
<dbReference type="PANTHER" id="PTHR46173">
    <property type="entry name" value="CCA TRNA NUCLEOTIDYLTRANSFERASE 1, MITOCHONDRIAL"/>
    <property type="match status" value="1"/>
</dbReference>
<comment type="cofactor">
    <cofactor evidence="1">
        <name>Mg(2+)</name>
        <dbReference type="ChEBI" id="CHEBI:18420"/>
    </cofactor>
</comment>
<dbReference type="GO" id="GO:0000049">
    <property type="term" value="F:tRNA binding"/>
    <property type="evidence" value="ECO:0007669"/>
    <property type="project" value="TreeGrafter"/>
</dbReference>
<gene>
    <name evidence="12" type="ORF">IAA60_04670</name>
</gene>
<dbReference type="GO" id="GO:0000166">
    <property type="term" value="F:nucleotide binding"/>
    <property type="evidence" value="ECO:0007669"/>
    <property type="project" value="UniProtKB-KW"/>
</dbReference>
<evidence type="ECO:0000256" key="3">
    <source>
        <dbReference type="ARBA" id="ARBA00022694"/>
    </source>
</evidence>
<evidence type="ECO:0000256" key="5">
    <source>
        <dbReference type="ARBA" id="ARBA00022723"/>
    </source>
</evidence>
<evidence type="ECO:0000256" key="7">
    <source>
        <dbReference type="ARBA" id="ARBA00022842"/>
    </source>
</evidence>
<dbReference type="EMBL" id="DVLU01000040">
    <property type="protein sequence ID" value="HIT85186.1"/>
    <property type="molecule type" value="Genomic_DNA"/>
</dbReference>
<dbReference type="CDD" id="cd05398">
    <property type="entry name" value="NT_ClassII-CCAase"/>
    <property type="match status" value="1"/>
</dbReference>
<evidence type="ECO:0000259" key="9">
    <source>
        <dbReference type="Pfam" id="PF01743"/>
    </source>
</evidence>
<proteinExistence type="inferred from homology"/>
<dbReference type="InterPro" id="IPR032828">
    <property type="entry name" value="PolyA_RNA-bd"/>
</dbReference>
<protein>
    <submittedName>
        <fullName evidence="12">HD domain-containing protein</fullName>
    </submittedName>
</protein>
<organism evidence="12 13">
    <name type="scientific">Candidatus Ornithomonoglobus intestinigallinarum</name>
    <dbReference type="NCBI Taxonomy" id="2840894"/>
    <lineage>
        <taxon>Bacteria</taxon>
        <taxon>Bacillati</taxon>
        <taxon>Bacillota</taxon>
        <taxon>Clostridia</taxon>
        <taxon>Candidatus Ornithomonoglobus</taxon>
    </lineage>
</organism>
<dbReference type="SUPFAM" id="SSF81301">
    <property type="entry name" value="Nucleotidyltransferase"/>
    <property type="match status" value="1"/>
</dbReference>